<organism evidence="7 8">
    <name type="scientific">Eiseniibacteriota bacterium</name>
    <dbReference type="NCBI Taxonomy" id="2212470"/>
    <lineage>
        <taxon>Bacteria</taxon>
        <taxon>Candidatus Eiseniibacteriota</taxon>
    </lineage>
</organism>
<dbReference type="PROSITE" id="PS00668">
    <property type="entry name" value="COMPLEX1_ND1_2"/>
    <property type="match status" value="1"/>
</dbReference>
<reference evidence="7 8" key="1">
    <citation type="submission" date="2024-09" db="EMBL/GenBank/DDBJ databases">
        <authorList>
            <person name="D'Angelo T."/>
        </authorList>
    </citation>
    <scope>NUCLEOTIDE SEQUENCE [LARGE SCALE GENOMIC DNA]</scope>
    <source>
        <strain evidence="7">SAG AM-320-E07</strain>
    </source>
</reference>
<keyword evidence="5 6" id="KW-0520">NAD</keyword>
<evidence type="ECO:0000313" key="7">
    <source>
        <dbReference type="EMBL" id="MFC1572264.1"/>
    </source>
</evidence>
<gene>
    <name evidence="5" type="primary">nuoH</name>
    <name evidence="7" type="ORF">ACFL6M_01575</name>
</gene>
<evidence type="ECO:0000313" key="8">
    <source>
        <dbReference type="Proteomes" id="UP001593833"/>
    </source>
</evidence>
<keyword evidence="5" id="KW-1003">Cell membrane</keyword>
<keyword evidence="2 5" id="KW-0812">Transmembrane</keyword>
<feature type="transmembrane region" description="Helical" evidence="5">
    <location>
        <begin position="81"/>
        <end position="101"/>
    </location>
</feature>
<evidence type="ECO:0000256" key="6">
    <source>
        <dbReference type="RuleBase" id="RU000471"/>
    </source>
</evidence>
<keyword evidence="5" id="KW-1278">Translocase</keyword>
<dbReference type="InterPro" id="IPR018086">
    <property type="entry name" value="NADH_UbQ_OxRdtase_su1_CS"/>
</dbReference>
<proteinExistence type="inferred from homology"/>
<feature type="transmembrane region" description="Helical" evidence="5">
    <location>
        <begin position="203"/>
        <end position="221"/>
    </location>
</feature>
<comment type="similarity">
    <text evidence="5 6">Belongs to the complex I subunit 1 family.</text>
</comment>
<evidence type="ECO:0000256" key="3">
    <source>
        <dbReference type="ARBA" id="ARBA00022989"/>
    </source>
</evidence>
<protein>
    <recommendedName>
        <fullName evidence="5">NADH-quinone oxidoreductase subunit H</fullName>
        <ecNumber evidence="5">7.1.1.-</ecNumber>
    </recommendedName>
    <alternativeName>
        <fullName evidence="5">NADH dehydrogenase I subunit H</fullName>
    </alternativeName>
    <alternativeName>
        <fullName evidence="5">NDH-1 subunit H</fullName>
    </alternativeName>
</protein>
<evidence type="ECO:0000256" key="5">
    <source>
        <dbReference type="HAMAP-Rule" id="MF_01350"/>
    </source>
</evidence>
<keyword evidence="4 5" id="KW-0472">Membrane</keyword>
<dbReference type="Pfam" id="PF00146">
    <property type="entry name" value="NADHdh"/>
    <property type="match status" value="1"/>
</dbReference>
<dbReference type="EMBL" id="JBHPKH010000009">
    <property type="protein sequence ID" value="MFC1572264.1"/>
    <property type="molecule type" value="Genomic_DNA"/>
</dbReference>
<dbReference type="HAMAP" id="MF_01350">
    <property type="entry name" value="NDH1_NuoH"/>
    <property type="match status" value="1"/>
</dbReference>
<feature type="transmembrane region" description="Helical" evidence="5">
    <location>
        <begin position="250"/>
        <end position="275"/>
    </location>
</feature>
<keyword evidence="5" id="KW-0830">Ubiquinone</keyword>
<evidence type="ECO:0000256" key="1">
    <source>
        <dbReference type="ARBA" id="ARBA00004141"/>
    </source>
</evidence>
<feature type="transmembrane region" description="Helical" evidence="5">
    <location>
        <begin position="163"/>
        <end position="183"/>
    </location>
</feature>
<keyword evidence="3 5" id="KW-1133">Transmembrane helix</keyword>
<comment type="subcellular location">
    <subcellularLocation>
        <location evidence="5 6">Cell membrane</location>
        <topology evidence="5 6">Multi-pass membrane protein</topology>
    </subcellularLocation>
    <subcellularLocation>
        <location evidence="1">Membrane</location>
        <topology evidence="1">Multi-pass membrane protein</topology>
    </subcellularLocation>
</comment>
<comment type="function">
    <text evidence="5">NDH-1 shuttles electrons from NADH, via FMN and iron-sulfur (Fe-S) centers, to quinones in the respiratory chain. The immediate electron acceptor for the enzyme in this species is believed to be ubiquinone. Couples the redox reaction to proton translocation (for every two electrons transferred, four hydrogen ions are translocated across the cytoplasmic membrane), and thus conserves the redox energy in a proton gradient. This subunit may bind ubiquinone.</text>
</comment>
<dbReference type="Proteomes" id="UP001593833">
    <property type="component" value="Unassembled WGS sequence"/>
</dbReference>
<dbReference type="GO" id="GO:0050136">
    <property type="term" value="F:NADH dehydrogenase (quinone) (non-electrogenic) activity"/>
    <property type="evidence" value="ECO:0007669"/>
    <property type="project" value="UniProtKB-EC"/>
</dbReference>
<feature type="transmembrane region" description="Helical" evidence="5">
    <location>
        <begin position="341"/>
        <end position="360"/>
    </location>
</feature>
<feature type="transmembrane region" description="Helical" evidence="5">
    <location>
        <begin position="49"/>
        <end position="69"/>
    </location>
</feature>
<comment type="subunit">
    <text evidence="5">NDH-1 is composed of 14 different subunits. Subunits NuoA, H, J, K, L, M, N constitute the membrane sector of the complex.</text>
</comment>
<evidence type="ECO:0000256" key="2">
    <source>
        <dbReference type="ARBA" id="ARBA00022692"/>
    </source>
</evidence>
<feature type="transmembrane region" description="Helical" evidence="5">
    <location>
        <begin position="7"/>
        <end position="29"/>
    </location>
</feature>
<keyword evidence="7" id="KW-0560">Oxidoreductase</keyword>
<comment type="catalytic activity">
    <reaction evidence="5">
        <text>a quinone + NADH + 5 H(+)(in) = a quinol + NAD(+) + 4 H(+)(out)</text>
        <dbReference type="Rhea" id="RHEA:57888"/>
        <dbReference type="ChEBI" id="CHEBI:15378"/>
        <dbReference type="ChEBI" id="CHEBI:24646"/>
        <dbReference type="ChEBI" id="CHEBI:57540"/>
        <dbReference type="ChEBI" id="CHEBI:57945"/>
        <dbReference type="ChEBI" id="CHEBI:132124"/>
    </reaction>
</comment>
<accession>A0ABV6YIW6</accession>
<dbReference type="PANTHER" id="PTHR11432:SF3">
    <property type="entry name" value="NADH-UBIQUINONE OXIDOREDUCTASE CHAIN 1"/>
    <property type="match status" value="1"/>
</dbReference>
<feature type="transmembrane region" description="Helical" evidence="5">
    <location>
        <begin position="295"/>
        <end position="320"/>
    </location>
</feature>
<dbReference type="PANTHER" id="PTHR11432">
    <property type="entry name" value="NADH DEHYDROGENASE SUBUNIT 1"/>
    <property type="match status" value="1"/>
</dbReference>
<keyword evidence="8" id="KW-1185">Reference proteome</keyword>
<keyword evidence="5" id="KW-0874">Quinone</keyword>
<name>A0ABV6YIW6_UNCEI</name>
<feature type="transmembrane region" description="Helical" evidence="5">
    <location>
        <begin position="121"/>
        <end position="142"/>
    </location>
</feature>
<comment type="caution">
    <text evidence="7">The sequence shown here is derived from an EMBL/GenBank/DDBJ whole genome shotgun (WGS) entry which is preliminary data.</text>
</comment>
<dbReference type="EC" id="7.1.1.-" evidence="5"/>
<evidence type="ECO:0000256" key="4">
    <source>
        <dbReference type="ARBA" id="ARBA00023136"/>
    </source>
</evidence>
<sequence>MDWTFLLVKLGLAALVLLGVLSLAALLSWVERKQSAMIQDRIGANRAPIFGITIIGLFHIIADALKGLVKEDWVPPAGDRRLHFLAPIISVWTVLVTWSVIPFGDVIEIGGREFQLQIADLNIGFLFIFAMMSLGVYGLVLAGFSSQNKYALMGSMRGAAQMIAYEVTFGLTILGLCLIFGTIQLDEIVRAQGQLIGGWIPMWGILVQPIGFILFLVAALAETRRIPFDLSEGESEIVGYFLEYSGMRFLMFWMGEFVAMSVAAALITTFFFGGWQVPYLQFDGFHFPWGAVWGLGRWTVVILQLLSFGVKVSFFIWFLMQIRWTLPRFRFDQVLDLGWKKVLPVAMINLALTATIAWLLGLGRS</sequence>
<dbReference type="InterPro" id="IPR001694">
    <property type="entry name" value="NADH_UbQ_OxRdtase_su1/FPO"/>
</dbReference>